<evidence type="ECO:0000256" key="1">
    <source>
        <dbReference type="ARBA" id="ARBA00023172"/>
    </source>
</evidence>
<dbReference type="EMBL" id="MLJW01000006">
    <property type="protein sequence ID" value="OIR16826.1"/>
    <property type="molecule type" value="Genomic_DNA"/>
</dbReference>
<dbReference type="GO" id="GO:0006310">
    <property type="term" value="P:DNA recombination"/>
    <property type="evidence" value="ECO:0007669"/>
    <property type="project" value="UniProtKB-KW"/>
</dbReference>
<dbReference type="InterPro" id="IPR013762">
    <property type="entry name" value="Integrase-like_cat_sf"/>
</dbReference>
<name>A0A1J5T7H9_9ZZZZ</name>
<dbReference type="SUPFAM" id="SSF56349">
    <property type="entry name" value="DNA breaking-rejoining enzymes"/>
    <property type="match status" value="1"/>
</dbReference>
<reference evidence="3" key="1">
    <citation type="submission" date="2016-10" db="EMBL/GenBank/DDBJ databases">
        <title>Sequence of Gallionella enrichment culture.</title>
        <authorList>
            <person name="Poehlein A."/>
            <person name="Muehling M."/>
            <person name="Daniel R."/>
        </authorList>
    </citation>
    <scope>NUCLEOTIDE SEQUENCE</scope>
</reference>
<dbReference type="GO" id="GO:0015074">
    <property type="term" value="P:DNA integration"/>
    <property type="evidence" value="ECO:0007669"/>
    <property type="project" value="InterPro"/>
</dbReference>
<sequence length="1031" mass="117120">MGKVNGNRSDAVSWPTWATERTPLGLQRRKDLFSKFASWMPRYAKDLWVGRPGLELPADTHKKLLGSLLMTSRNANERRILAHWWDALIAAGNQARLWIISFPAREVILPRVTPVFVHRDFQLLQQYRAFQSDLIRLLCKGMDQDKLMDAAFCSAIFFGGVASRERVAALGKLSCADLDGDRSLLWVMLQIPQGNESIRKIRWYPDSLTGALLVRSKDSGLWTGPLQTGKGEDCLNHALSRLGLAPLPHGWSMGDFLRAAQVSLSLDHMGVISAYLSDRFISHSLPDAVLHRIARWQYRDEDDRQPDDDSYPKETGERSAARQPEFTSAVNSKCQREIANKVAEILKHSRQAYGNLESLQKEFGSAMWPITYYLVEWAKWRIRPGRGEKSIQPSSVLRYFRPLIRSLILEAESEDLFSLDVEDFETLYELSTASVKGEGERARVWSTLRSFHDFLFLCGAPDVDFRELDGYTSEQTQGSVSANLITEAEFGQFKRVFFRDEQDGNFSASQRIFFAAMLGYRVGLRRREVQMLLMRDYHPGPEPFLLIRPSKFAKLKSNSSNRRLPLKALLPPDEFAAFIAFMEQRDAVSTGLNAFAFADLNVPEVPPHQARLIDPITEAFQAICGQGRDNFCFHHLRHSFSNWIFLALLSSDQPELLKEHAHFLDSNLLQGEHIQTIRDSLFPRLPGTPTAPDSRHLYQVAALMGHLSPITTLQSYLHLLDWIAMRSLDMVLETALAYLETPDLSKICGLSPSAPYQVPYREVASRPVDFFREFIRARGRYSKEPVKVKIGVIEQLQHVVDALNAPIHPDIRLVITLVARRMKLKDSSWLAKTFGYSAHAIDALYSAYMRLYAKQSVLHPKAKVAQPSIPRTMRDRTEFWRIIEATERAYKKIDNRKSLILAAECLIRRNGPRTGNLYFGKRVDNAPDIVRGIQLMGIRPDDVKLILRQVTPDSAPVDTLSCIIDDIRKSGIAVVPESLDWGIRTKKSDRMRLEIAVYDVDSSAHGRSEGRVRGLNYAAMWILFANLSGLH</sequence>
<dbReference type="AlphaFoldDB" id="A0A1J5T7H9"/>
<evidence type="ECO:0008006" key="4">
    <source>
        <dbReference type="Google" id="ProtNLM"/>
    </source>
</evidence>
<protein>
    <recommendedName>
        <fullName evidence="4">Tyr recombinase domain-containing protein</fullName>
    </recommendedName>
</protein>
<organism evidence="3">
    <name type="scientific">mine drainage metagenome</name>
    <dbReference type="NCBI Taxonomy" id="410659"/>
    <lineage>
        <taxon>unclassified sequences</taxon>
        <taxon>metagenomes</taxon>
        <taxon>ecological metagenomes</taxon>
    </lineage>
</organism>
<comment type="caution">
    <text evidence="3">The sequence shown here is derived from an EMBL/GenBank/DDBJ whole genome shotgun (WGS) entry which is preliminary data.</text>
</comment>
<evidence type="ECO:0000313" key="3">
    <source>
        <dbReference type="EMBL" id="OIR16826.1"/>
    </source>
</evidence>
<feature type="compositionally biased region" description="Basic and acidic residues" evidence="2">
    <location>
        <begin position="310"/>
        <end position="320"/>
    </location>
</feature>
<dbReference type="GO" id="GO:0003677">
    <property type="term" value="F:DNA binding"/>
    <property type="evidence" value="ECO:0007669"/>
    <property type="project" value="InterPro"/>
</dbReference>
<dbReference type="Gene3D" id="1.10.443.10">
    <property type="entry name" value="Intergrase catalytic core"/>
    <property type="match status" value="1"/>
</dbReference>
<dbReference type="InterPro" id="IPR011010">
    <property type="entry name" value="DNA_brk_join_enz"/>
</dbReference>
<proteinExistence type="predicted"/>
<keyword evidence="1" id="KW-0233">DNA recombination</keyword>
<accession>A0A1J5T7H9</accession>
<evidence type="ECO:0000256" key="2">
    <source>
        <dbReference type="SAM" id="MobiDB-lite"/>
    </source>
</evidence>
<feature type="region of interest" description="Disordered" evidence="2">
    <location>
        <begin position="301"/>
        <end position="329"/>
    </location>
</feature>
<gene>
    <name evidence="3" type="ORF">GALL_26460</name>
</gene>